<comment type="subcellular location">
    <subcellularLocation>
        <location evidence="1">Cytoplasm</location>
    </subcellularLocation>
</comment>
<protein>
    <submittedName>
        <fullName evidence="6">Uncharacterized protein</fullName>
    </submittedName>
</protein>
<evidence type="ECO:0000256" key="5">
    <source>
        <dbReference type="SAM" id="Phobius"/>
    </source>
</evidence>
<evidence type="ECO:0000313" key="6">
    <source>
        <dbReference type="EMBL" id="KAA8580965.1"/>
    </source>
</evidence>
<dbReference type="GO" id="GO:0005085">
    <property type="term" value="F:guanyl-nucleotide exchange factor activity"/>
    <property type="evidence" value="ECO:0007669"/>
    <property type="project" value="UniProtKB-KW"/>
</dbReference>
<accession>A0A5J5CJ50</accession>
<keyword evidence="5" id="KW-0472">Membrane</keyword>
<keyword evidence="5" id="KW-1133">Transmembrane helix</keyword>
<keyword evidence="3" id="KW-0344">Guanine-nucleotide releasing factor</keyword>
<evidence type="ECO:0000256" key="2">
    <source>
        <dbReference type="ARBA" id="ARBA00022490"/>
    </source>
</evidence>
<dbReference type="Proteomes" id="UP000327493">
    <property type="component" value="Chromosome 22"/>
</dbReference>
<dbReference type="PANTHER" id="PTHR47544">
    <property type="entry name" value="RHO GUANINE NUCLEOTIDE EXCHANGE FACTOR 4"/>
    <property type="match status" value="1"/>
</dbReference>
<organism evidence="6 7">
    <name type="scientific">Etheostoma spectabile</name>
    <name type="common">orangethroat darter</name>
    <dbReference type="NCBI Taxonomy" id="54343"/>
    <lineage>
        <taxon>Eukaryota</taxon>
        <taxon>Metazoa</taxon>
        <taxon>Chordata</taxon>
        <taxon>Craniata</taxon>
        <taxon>Vertebrata</taxon>
        <taxon>Euteleostomi</taxon>
        <taxon>Actinopterygii</taxon>
        <taxon>Neopterygii</taxon>
        <taxon>Teleostei</taxon>
        <taxon>Neoteleostei</taxon>
        <taxon>Acanthomorphata</taxon>
        <taxon>Eupercaria</taxon>
        <taxon>Perciformes</taxon>
        <taxon>Percoidei</taxon>
        <taxon>Percidae</taxon>
        <taxon>Etheostomatinae</taxon>
        <taxon>Etheostoma</taxon>
    </lineage>
</organism>
<dbReference type="EMBL" id="VOFY01000022">
    <property type="protein sequence ID" value="KAA8580965.1"/>
    <property type="molecule type" value="Genomic_DNA"/>
</dbReference>
<reference evidence="6 7" key="1">
    <citation type="submission" date="2019-08" db="EMBL/GenBank/DDBJ databases">
        <title>A chromosome-level genome assembly, high-density linkage maps, and genome scans reveal the genomic architecture of hybrid incompatibilities underlying speciation via character displacement in darters (Percidae: Etheostominae).</title>
        <authorList>
            <person name="Moran R.L."/>
            <person name="Catchen J.M."/>
            <person name="Fuller R.C."/>
        </authorList>
    </citation>
    <scope>NUCLEOTIDE SEQUENCE [LARGE SCALE GENOMIC DNA]</scope>
    <source>
        <strain evidence="6">EspeVRDwgs_2016</strain>
        <tissue evidence="6">Muscle</tissue>
    </source>
</reference>
<gene>
    <name evidence="6" type="ORF">FQN60_013923</name>
</gene>
<proteinExistence type="predicted"/>
<feature type="region of interest" description="Disordered" evidence="4">
    <location>
        <begin position="84"/>
        <end position="151"/>
    </location>
</feature>
<keyword evidence="5" id="KW-0812">Transmembrane</keyword>
<dbReference type="PANTHER" id="PTHR47544:SF3">
    <property type="entry name" value="RHO GUANINE NUCLEOTIDE EXCHANGE FACTOR 4 ISOFORM X1"/>
    <property type="match status" value="1"/>
</dbReference>
<evidence type="ECO:0000256" key="1">
    <source>
        <dbReference type="ARBA" id="ARBA00004496"/>
    </source>
</evidence>
<keyword evidence="2" id="KW-0963">Cytoplasm</keyword>
<evidence type="ECO:0000313" key="7">
    <source>
        <dbReference type="Proteomes" id="UP000327493"/>
    </source>
</evidence>
<name>A0A5J5CJ50_9PERO</name>
<dbReference type="AlphaFoldDB" id="A0A5J5CJ50"/>
<sequence length="198" mass="20961">MVACVKLLLSSVVVPDEASEKAGLGDELGSEEDLLYEEFHSSGHRFGHPGGGGGEQLAINEAPSLHWQAGATLAVGKVAGEAEKASAGAERRRSAAPGDGDGDSRGGGRGDAVWCGGLVPRERRRGRGSGAEEEEEDEARGLMARGSGSGRWSRQRLGFFTTVLRCNLPPETQKVVVFVIMMLLIVINVVLMFLLAFQ</sequence>
<evidence type="ECO:0000256" key="3">
    <source>
        <dbReference type="ARBA" id="ARBA00022658"/>
    </source>
</evidence>
<dbReference type="GO" id="GO:0005737">
    <property type="term" value="C:cytoplasm"/>
    <property type="evidence" value="ECO:0007669"/>
    <property type="project" value="UniProtKB-SubCell"/>
</dbReference>
<evidence type="ECO:0000256" key="4">
    <source>
        <dbReference type="SAM" id="MobiDB-lite"/>
    </source>
</evidence>
<feature type="compositionally biased region" description="Basic and acidic residues" evidence="4">
    <location>
        <begin position="84"/>
        <end position="93"/>
    </location>
</feature>
<feature type="transmembrane region" description="Helical" evidence="5">
    <location>
        <begin position="175"/>
        <end position="197"/>
    </location>
</feature>
<keyword evidence="7" id="KW-1185">Reference proteome</keyword>
<comment type="caution">
    <text evidence="6">The sequence shown here is derived from an EMBL/GenBank/DDBJ whole genome shotgun (WGS) entry which is preliminary data.</text>
</comment>